<name>A0A6J4J6E0_9ACTN</name>
<protein>
    <recommendedName>
        <fullName evidence="3">Secreted protein</fullName>
    </recommendedName>
</protein>
<dbReference type="AlphaFoldDB" id="A0A6J4J6E0"/>
<accession>A0A6J4J6E0</accession>
<keyword evidence="1" id="KW-0812">Transmembrane</keyword>
<proteinExistence type="predicted"/>
<dbReference type="Pfam" id="PF14014">
    <property type="entry name" value="DUF4230"/>
    <property type="match status" value="1"/>
</dbReference>
<dbReference type="InterPro" id="IPR025324">
    <property type="entry name" value="DUF4230"/>
</dbReference>
<feature type="transmembrane region" description="Helical" evidence="1">
    <location>
        <begin position="20"/>
        <end position="40"/>
    </location>
</feature>
<reference evidence="2" key="1">
    <citation type="submission" date="2020-02" db="EMBL/GenBank/DDBJ databases">
        <authorList>
            <person name="Meier V. D."/>
        </authorList>
    </citation>
    <scope>NUCLEOTIDE SEQUENCE</scope>
    <source>
        <strain evidence="2">AVDCRST_MAG10</strain>
    </source>
</reference>
<keyword evidence="1" id="KW-0472">Membrane</keyword>
<keyword evidence="1" id="KW-1133">Transmembrane helix</keyword>
<organism evidence="2">
    <name type="scientific">uncultured Acidimicrobiales bacterium</name>
    <dbReference type="NCBI Taxonomy" id="310071"/>
    <lineage>
        <taxon>Bacteria</taxon>
        <taxon>Bacillati</taxon>
        <taxon>Actinomycetota</taxon>
        <taxon>Acidimicrobiia</taxon>
        <taxon>Acidimicrobiales</taxon>
        <taxon>environmental samples</taxon>
    </lineage>
</organism>
<evidence type="ECO:0008006" key="3">
    <source>
        <dbReference type="Google" id="ProtNLM"/>
    </source>
</evidence>
<evidence type="ECO:0000313" key="2">
    <source>
        <dbReference type="EMBL" id="CAA9270095.1"/>
    </source>
</evidence>
<dbReference type="EMBL" id="CADCTB010000198">
    <property type="protein sequence ID" value="CAA9270095.1"/>
    <property type="molecule type" value="Genomic_DNA"/>
</dbReference>
<evidence type="ECO:0000256" key="1">
    <source>
        <dbReference type="SAM" id="Phobius"/>
    </source>
</evidence>
<gene>
    <name evidence="2" type="ORF">AVDCRST_MAG10-3224</name>
</gene>
<sequence length="229" mass="24286">MAGRSADNGMTVVVARPSRLRGLAIAGVVVLAVLAGAGRLGDLLPSLPNPFSSETVDRTQPALLQSLADLHEYHAATGNFQVIVDTEKDTRFVPSFIRGERTVFVAGGSVDAIVDFSQLDERSIQVSPDRTSVTVVLPAPTVAEPTVDPENSRVVSRDRGVLDRIGSAFSDNPTSERPLMLAAQEKMRAAAAESDLRAKAEDNTRRMLEGMLGALGFTSVNVSFSPSPA</sequence>